<dbReference type="EMBL" id="BMVC01000031">
    <property type="protein sequence ID" value="GHD18707.1"/>
    <property type="molecule type" value="Genomic_DNA"/>
</dbReference>
<comment type="caution">
    <text evidence="2">The sequence shown here is derived from an EMBL/GenBank/DDBJ whole genome shotgun (WGS) entry which is preliminary data.</text>
</comment>
<evidence type="ECO:0000313" key="3">
    <source>
        <dbReference type="Proteomes" id="UP000638353"/>
    </source>
</evidence>
<reference evidence="2" key="2">
    <citation type="submission" date="2020-09" db="EMBL/GenBank/DDBJ databases">
        <authorList>
            <person name="Sun Q."/>
            <person name="Ohkuma M."/>
        </authorList>
    </citation>
    <scope>NUCLEOTIDE SEQUENCE</scope>
    <source>
        <strain evidence="2">JCM 4637</strain>
    </source>
</reference>
<feature type="region of interest" description="Disordered" evidence="1">
    <location>
        <begin position="173"/>
        <end position="196"/>
    </location>
</feature>
<sequence length="235" mass="26379">MHSTPLPGTRIRPTDPFPGHDGPAYILLADLPIHVHYTRVNEDGGTFPPAPVDQGLTGRAKPGQHVLNFLNSSLKRMFASEAFVDDAAVIRYRQSARHSVMRFEPDRYAGVLIRHPEQQVNAPAYMVTLPGGDRVLWSRYALLRALEICRRPTPVDWPDGWAHQLPDGSVQFDRGGDPWATPRQHTAAPVTDPGDFGPPCADCQHFASDHTPGPPWARYRRDKQVCTQWRDRPSR</sequence>
<accession>A0A919CGJ1</accession>
<dbReference type="AlphaFoldDB" id="A0A919CGJ1"/>
<dbReference type="RefSeq" id="WP_189828386.1">
    <property type="nucleotide sequence ID" value="NZ_BMVC01000031.1"/>
</dbReference>
<organism evidence="2 3">
    <name type="scientific">Streptomyces finlayi</name>
    <dbReference type="NCBI Taxonomy" id="67296"/>
    <lineage>
        <taxon>Bacteria</taxon>
        <taxon>Bacillati</taxon>
        <taxon>Actinomycetota</taxon>
        <taxon>Actinomycetes</taxon>
        <taxon>Kitasatosporales</taxon>
        <taxon>Streptomycetaceae</taxon>
        <taxon>Streptomyces</taxon>
    </lineage>
</organism>
<name>A0A919CGJ1_9ACTN</name>
<proteinExistence type="predicted"/>
<evidence type="ECO:0000256" key="1">
    <source>
        <dbReference type="SAM" id="MobiDB-lite"/>
    </source>
</evidence>
<evidence type="ECO:0000313" key="2">
    <source>
        <dbReference type="EMBL" id="GHD18707.1"/>
    </source>
</evidence>
<dbReference type="Proteomes" id="UP000638353">
    <property type="component" value="Unassembled WGS sequence"/>
</dbReference>
<gene>
    <name evidence="2" type="ORF">GCM10010334_81770</name>
</gene>
<protein>
    <submittedName>
        <fullName evidence="2">Uncharacterized protein</fullName>
    </submittedName>
</protein>
<reference evidence="2" key="1">
    <citation type="journal article" date="2014" name="Int. J. Syst. Evol. Microbiol.">
        <title>Complete genome sequence of Corynebacterium casei LMG S-19264T (=DSM 44701T), isolated from a smear-ripened cheese.</title>
        <authorList>
            <consortium name="US DOE Joint Genome Institute (JGI-PGF)"/>
            <person name="Walter F."/>
            <person name="Albersmeier A."/>
            <person name="Kalinowski J."/>
            <person name="Ruckert C."/>
        </authorList>
    </citation>
    <scope>NUCLEOTIDE SEQUENCE</scope>
    <source>
        <strain evidence="2">JCM 4637</strain>
    </source>
</reference>